<dbReference type="KEGG" id="dtn:DTL3_1397"/>
<dbReference type="GO" id="GO:0030643">
    <property type="term" value="P:intracellular phosphate ion homeostasis"/>
    <property type="evidence" value="ECO:0007669"/>
    <property type="project" value="InterPro"/>
</dbReference>
<evidence type="ECO:0000256" key="7">
    <source>
        <dbReference type="PIRNR" id="PIRNR003107"/>
    </source>
</evidence>
<dbReference type="OrthoDB" id="9814256at2"/>
<dbReference type="PATRIC" id="fig|1006576.9.peg.1394"/>
<evidence type="ECO:0000256" key="3">
    <source>
        <dbReference type="ARBA" id="ARBA00011738"/>
    </source>
</evidence>
<proteinExistence type="inferred from homology"/>
<dbReference type="GO" id="GO:0005737">
    <property type="term" value="C:cytoplasm"/>
    <property type="evidence" value="ECO:0007669"/>
    <property type="project" value="UniProtKB-SubCell"/>
</dbReference>
<dbReference type="EMBL" id="LN824141">
    <property type="protein sequence ID" value="CEP78691.1"/>
    <property type="molecule type" value="Genomic_DNA"/>
</dbReference>
<protein>
    <recommendedName>
        <fullName evidence="7">Phosphate-specific transport system accessory protein PhoU</fullName>
    </recommendedName>
</protein>
<dbReference type="PANTHER" id="PTHR42930">
    <property type="entry name" value="PHOSPHATE-SPECIFIC TRANSPORT SYSTEM ACCESSORY PROTEIN PHOU"/>
    <property type="match status" value="1"/>
</dbReference>
<gene>
    <name evidence="9" type="primary">phoU1-2</name>
    <name evidence="9" type="ORF">DTL3_1397</name>
</gene>
<keyword evidence="5 7" id="KW-0963">Cytoplasm</keyword>
<dbReference type="HOGENOM" id="CLU_078518_3_0_0"/>
<evidence type="ECO:0000256" key="6">
    <source>
        <dbReference type="ARBA" id="ARBA00022592"/>
    </source>
</evidence>
<dbReference type="GO" id="GO:0045936">
    <property type="term" value="P:negative regulation of phosphate metabolic process"/>
    <property type="evidence" value="ECO:0007669"/>
    <property type="project" value="InterPro"/>
</dbReference>
<name>A0A0C7NLB9_DEFTU</name>
<dbReference type="InterPro" id="IPR038078">
    <property type="entry name" value="PhoU-like_sf"/>
</dbReference>
<evidence type="ECO:0000259" key="8">
    <source>
        <dbReference type="Pfam" id="PF01895"/>
    </source>
</evidence>
<evidence type="ECO:0000256" key="2">
    <source>
        <dbReference type="ARBA" id="ARBA00008107"/>
    </source>
</evidence>
<evidence type="ECO:0000313" key="10">
    <source>
        <dbReference type="Proteomes" id="UP000032809"/>
    </source>
</evidence>
<comment type="similarity">
    <text evidence="2 7">Belongs to the PhoU family.</text>
</comment>
<evidence type="ECO:0000256" key="5">
    <source>
        <dbReference type="ARBA" id="ARBA00022490"/>
    </source>
</evidence>
<dbReference type="RefSeq" id="WP_045088089.1">
    <property type="nucleotide sequence ID" value="NZ_LN824141.1"/>
</dbReference>
<dbReference type="NCBIfam" id="TIGR02135">
    <property type="entry name" value="phoU_full"/>
    <property type="match status" value="1"/>
</dbReference>
<keyword evidence="4 7" id="KW-0813">Transport</keyword>
<evidence type="ECO:0000313" key="9">
    <source>
        <dbReference type="EMBL" id="CEP78691.1"/>
    </source>
</evidence>
<dbReference type="GO" id="GO:0006817">
    <property type="term" value="P:phosphate ion transport"/>
    <property type="evidence" value="ECO:0007669"/>
    <property type="project" value="UniProtKB-KW"/>
</dbReference>
<keyword evidence="10" id="KW-1185">Reference proteome</keyword>
<feature type="domain" description="PhoU" evidence="8">
    <location>
        <begin position="122"/>
        <end position="207"/>
    </location>
</feature>
<dbReference type="AlphaFoldDB" id="A0A0C7NLB9"/>
<feature type="domain" description="PhoU" evidence="8">
    <location>
        <begin position="17"/>
        <end position="104"/>
    </location>
</feature>
<dbReference type="Gene3D" id="1.20.58.220">
    <property type="entry name" value="Phosphate transport system protein phou homolog 2, domain 2"/>
    <property type="match status" value="1"/>
</dbReference>
<dbReference type="InterPro" id="IPR028366">
    <property type="entry name" value="PhoU"/>
</dbReference>
<dbReference type="PANTHER" id="PTHR42930:SF3">
    <property type="entry name" value="PHOSPHATE-SPECIFIC TRANSPORT SYSTEM ACCESSORY PROTEIN PHOU"/>
    <property type="match status" value="1"/>
</dbReference>
<organism evidence="9 10">
    <name type="scientific">Defluviitoga tunisiensis</name>
    <dbReference type="NCBI Taxonomy" id="1006576"/>
    <lineage>
        <taxon>Bacteria</taxon>
        <taxon>Thermotogati</taxon>
        <taxon>Thermotogota</taxon>
        <taxon>Thermotogae</taxon>
        <taxon>Petrotogales</taxon>
        <taxon>Petrotogaceae</taxon>
        <taxon>Defluviitoga</taxon>
    </lineage>
</organism>
<keyword evidence="6 7" id="KW-0592">Phosphate transport</keyword>
<dbReference type="PIRSF" id="PIRSF003107">
    <property type="entry name" value="PhoU"/>
    <property type="match status" value="1"/>
</dbReference>
<sequence>MSYTHFEYEITLLNSQISKLLTIVLRSFEDSLKSLEDKNINLAQQVLESDYNIDELNHIIEESVYQIVSKFRPTGKDLRYMVSIIKFANNLERIGDLSCNIAEKTKTCESIEIKEILTNKELKKMFGISLDMIKGAYKAFAEKNVEEAIKIWKKDDEVDFLEQQVRKNVTNKIKDPNFNRDLIIPYILLARDIERIADHATNLCEEIVYIEKGKTIKYFL</sequence>
<comment type="subcellular location">
    <subcellularLocation>
        <location evidence="1 7">Cytoplasm</location>
    </subcellularLocation>
</comment>
<comment type="subunit">
    <text evidence="3 7">Homodimer.</text>
</comment>
<dbReference type="SUPFAM" id="SSF109755">
    <property type="entry name" value="PhoU-like"/>
    <property type="match status" value="1"/>
</dbReference>
<comment type="function">
    <text evidence="7">Plays a role in the regulation of phosphate uptake.</text>
</comment>
<reference evidence="10" key="1">
    <citation type="submission" date="2014-11" db="EMBL/GenBank/DDBJ databases">
        <authorList>
            <person name="Wibberg D."/>
        </authorList>
    </citation>
    <scope>NUCLEOTIDE SEQUENCE [LARGE SCALE GENOMIC DNA]</scope>
    <source>
        <strain evidence="10">L3</strain>
    </source>
</reference>
<dbReference type="Pfam" id="PF01895">
    <property type="entry name" value="PhoU"/>
    <property type="match status" value="2"/>
</dbReference>
<accession>A0A0C7NLB9</accession>
<evidence type="ECO:0000256" key="4">
    <source>
        <dbReference type="ARBA" id="ARBA00022448"/>
    </source>
</evidence>
<evidence type="ECO:0000256" key="1">
    <source>
        <dbReference type="ARBA" id="ARBA00004496"/>
    </source>
</evidence>
<dbReference type="Proteomes" id="UP000032809">
    <property type="component" value="Chromosome I"/>
</dbReference>
<dbReference type="InterPro" id="IPR026022">
    <property type="entry name" value="PhoU_dom"/>
</dbReference>
<dbReference type="STRING" id="1006576.DTL3_1397"/>
<dbReference type="FunFam" id="1.20.58.220:FF:000004">
    <property type="entry name" value="Phosphate-specific transport system accessory protein PhoU"/>
    <property type="match status" value="1"/>
</dbReference>